<evidence type="ECO:0000313" key="2">
    <source>
        <dbReference type="Proteomes" id="UP000540989"/>
    </source>
</evidence>
<reference evidence="1 2" key="1">
    <citation type="submission" date="2020-08" db="EMBL/GenBank/DDBJ databases">
        <title>Genomic Encyclopedia of Type Strains, Phase IV (KMG-V): Genome sequencing to study the core and pangenomes of soil and plant-associated prokaryotes.</title>
        <authorList>
            <person name="Whitman W."/>
        </authorList>
    </citation>
    <scope>NUCLEOTIDE SEQUENCE [LARGE SCALE GENOMIC DNA]</scope>
    <source>
        <strain evidence="1 2">M8UP14</strain>
    </source>
</reference>
<protein>
    <submittedName>
        <fullName evidence="1">Uncharacterized protein</fullName>
    </submittedName>
</protein>
<gene>
    <name evidence="1" type="ORF">HDF16_005385</name>
</gene>
<dbReference type="AlphaFoldDB" id="A0A7W8E6S6"/>
<accession>A0A7W8E6S6</accession>
<dbReference type="Proteomes" id="UP000540989">
    <property type="component" value="Unassembled WGS sequence"/>
</dbReference>
<evidence type="ECO:0000313" key="1">
    <source>
        <dbReference type="EMBL" id="MBB5060649.1"/>
    </source>
</evidence>
<dbReference type="EMBL" id="JACHIP010000016">
    <property type="protein sequence ID" value="MBB5060649.1"/>
    <property type="molecule type" value="Genomic_DNA"/>
</dbReference>
<organism evidence="1 2">
    <name type="scientific">Granulicella aggregans</name>
    <dbReference type="NCBI Taxonomy" id="474949"/>
    <lineage>
        <taxon>Bacteria</taxon>
        <taxon>Pseudomonadati</taxon>
        <taxon>Acidobacteriota</taxon>
        <taxon>Terriglobia</taxon>
        <taxon>Terriglobales</taxon>
        <taxon>Acidobacteriaceae</taxon>
        <taxon>Granulicella</taxon>
    </lineage>
</organism>
<comment type="caution">
    <text evidence="1">The sequence shown here is derived from an EMBL/GenBank/DDBJ whole genome shotgun (WGS) entry which is preliminary data.</text>
</comment>
<proteinExistence type="predicted"/>
<sequence length="64" mass="7219">MSKDLDWLLNRRTLEARQRCEKLLLGIEGCREIAGKAIATPAQPEHLQRALYEISDVLGRALTS</sequence>
<keyword evidence="2" id="KW-1185">Reference proteome</keyword>
<name>A0A7W8E6S6_9BACT</name>